<dbReference type="PRINTS" id="PR00413">
    <property type="entry name" value="HADHALOGNASE"/>
</dbReference>
<accession>A0A368W3A5</accession>
<gene>
    <name evidence="5" type="ORF">DFP97_109150</name>
</gene>
<keyword evidence="6" id="KW-1185">Reference proteome</keyword>
<evidence type="ECO:0000256" key="1">
    <source>
        <dbReference type="ARBA" id="ARBA00001946"/>
    </source>
</evidence>
<keyword evidence="3 5" id="KW-0378">Hydrolase</keyword>
<keyword evidence="2" id="KW-0479">Metal-binding</keyword>
<dbReference type="InterPro" id="IPR036412">
    <property type="entry name" value="HAD-like_sf"/>
</dbReference>
<organism evidence="5 6">
    <name type="scientific">Paenibacillus prosopidis</name>
    <dbReference type="NCBI Taxonomy" id="630520"/>
    <lineage>
        <taxon>Bacteria</taxon>
        <taxon>Bacillati</taxon>
        <taxon>Bacillota</taxon>
        <taxon>Bacilli</taxon>
        <taxon>Bacillales</taxon>
        <taxon>Paenibacillaceae</taxon>
        <taxon>Paenibacillus</taxon>
    </lineage>
</organism>
<dbReference type="RefSeq" id="WP_114381145.1">
    <property type="nucleotide sequence ID" value="NZ_QPJD01000009.1"/>
</dbReference>
<dbReference type="GO" id="GO:0044281">
    <property type="term" value="P:small molecule metabolic process"/>
    <property type="evidence" value="ECO:0007669"/>
    <property type="project" value="UniProtKB-ARBA"/>
</dbReference>
<dbReference type="NCBIfam" id="TIGR01549">
    <property type="entry name" value="HAD-SF-IA-v1"/>
    <property type="match status" value="1"/>
</dbReference>
<dbReference type="Gene3D" id="1.10.150.240">
    <property type="entry name" value="Putative phosphatase, domain 2"/>
    <property type="match status" value="1"/>
</dbReference>
<dbReference type="InterPro" id="IPR051400">
    <property type="entry name" value="HAD-like_hydrolase"/>
</dbReference>
<name>A0A368W3A5_9BACL</name>
<dbReference type="SFLD" id="SFLDS00003">
    <property type="entry name" value="Haloacid_Dehalogenase"/>
    <property type="match status" value="1"/>
</dbReference>
<dbReference type="PANTHER" id="PTHR46470:SF2">
    <property type="entry name" value="GLYCERALDEHYDE 3-PHOSPHATE PHOSPHATASE"/>
    <property type="match status" value="1"/>
</dbReference>
<evidence type="ECO:0000256" key="3">
    <source>
        <dbReference type="ARBA" id="ARBA00022801"/>
    </source>
</evidence>
<comment type="caution">
    <text evidence="5">The sequence shown here is derived from an EMBL/GenBank/DDBJ whole genome shotgun (WGS) entry which is preliminary data.</text>
</comment>
<evidence type="ECO:0000256" key="4">
    <source>
        <dbReference type="ARBA" id="ARBA00022842"/>
    </source>
</evidence>
<proteinExistence type="predicted"/>
<dbReference type="Gene3D" id="3.40.50.1000">
    <property type="entry name" value="HAD superfamily/HAD-like"/>
    <property type="match status" value="1"/>
</dbReference>
<protein>
    <submittedName>
        <fullName evidence="5">Putative hydrolase of the HAD superfamily</fullName>
    </submittedName>
</protein>
<sequence length="246" mass="28393">MIKAVFFDLDDTLYDQLLPFQLAVEHAKLNHVMTDRVMIEDIYKSIRRHSDRLWEHHVKGRMTLDQLRIERTTAAFADLGITVSEVEAKRLQQQYELEQSRLELRTGVDQLLEHLLSLGILIGVITNGPVEHQMNKIRALKLLTWVKDPFLYISDGIGKAKPDPSVFQYVQQQTMLEPDQMVYIGDAWHNDIAPSFQAGWTPIWLNARQQQPNPEDSHVKYLECQTIIELLPLLKRLKEAGAGCLL</sequence>
<dbReference type="OrthoDB" id="25198at2"/>
<evidence type="ECO:0000313" key="5">
    <source>
        <dbReference type="EMBL" id="RCW46505.1"/>
    </source>
</evidence>
<dbReference type="SUPFAM" id="SSF56784">
    <property type="entry name" value="HAD-like"/>
    <property type="match status" value="1"/>
</dbReference>
<dbReference type="InterPro" id="IPR023214">
    <property type="entry name" value="HAD_sf"/>
</dbReference>
<dbReference type="GO" id="GO:0046872">
    <property type="term" value="F:metal ion binding"/>
    <property type="evidence" value="ECO:0007669"/>
    <property type="project" value="UniProtKB-KW"/>
</dbReference>
<dbReference type="InterPro" id="IPR023198">
    <property type="entry name" value="PGP-like_dom2"/>
</dbReference>
<dbReference type="EMBL" id="QPJD01000009">
    <property type="protein sequence ID" value="RCW46505.1"/>
    <property type="molecule type" value="Genomic_DNA"/>
</dbReference>
<dbReference type="SFLD" id="SFLDG01129">
    <property type="entry name" value="C1.5:_HAD__Beta-PGM__Phosphata"/>
    <property type="match status" value="1"/>
</dbReference>
<evidence type="ECO:0000256" key="2">
    <source>
        <dbReference type="ARBA" id="ARBA00022723"/>
    </source>
</evidence>
<keyword evidence="4" id="KW-0460">Magnesium</keyword>
<dbReference type="PANTHER" id="PTHR46470">
    <property type="entry name" value="N-ACYLNEURAMINATE-9-PHOSPHATASE"/>
    <property type="match status" value="1"/>
</dbReference>
<dbReference type="InterPro" id="IPR006439">
    <property type="entry name" value="HAD-SF_hydro_IA"/>
</dbReference>
<reference evidence="5 6" key="1">
    <citation type="submission" date="2018-07" db="EMBL/GenBank/DDBJ databases">
        <title>Genomic Encyclopedia of Type Strains, Phase III (KMG-III): the genomes of soil and plant-associated and newly described type strains.</title>
        <authorList>
            <person name="Whitman W."/>
        </authorList>
    </citation>
    <scope>NUCLEOTIDE SEQUENCE [LARGE SCALE GENOMIC DNA]</scope>
    <source>
        <strain evidence="5 6">CECT 7506</strain>
    </source>
</reference>
<comment type="cofactor">
    <cofactor evidence="1">
        <name>Mg(2+)</name>
        <dbReference type="ChEBI" id="CHEBI:18420"/>
    </cofactor>
</comment>
<dbReference type="Proteomes" id="UP000252415">
    <property type="component" value="Unassembled WGS sequence"/>
</dbReference>
<evidence type="ECO:0000313" key="6">
    <source>
        <dbReference type="Proteomes" id="UP000252415"/>
    </source>
</evidence>
<dbReference type="GO" id="GO:0016791">
    <property type="term" value="F:phosphatase activity"/>
    <property type="evidence" value="ECO:0007669"/>
    <property type="project" value="TreeGrafter"/>
</dbReference>
<dbReference type="AlphaFoldDB" id="A0A368W3A5"/>
<dbReference type="Pfam" id="PF00702">
    <property type="entry name" value="Hydrolase"/>
    <property type="match status" value="1"/>
</dbReference>